<feature type="transmembrane region" description="Helical" evidence="1">
    <location>
        <begin position="63"/>
        <end position="81"/>
    </location>
</feature>
<feature type="transmembrane region" description="Helical" evidence="1">
    <location>
        <begin position="34"/>
        <end position="51"/>
    </location>
</feature>
<evidence type="ECO:0000256" key="1">
    <source>
        <dbReference type="SAM" id="Phobius"/>
    </source>
</evidence>
<dbReference type="EMBL" id="JAPEVB010000003">
    <property type="protein sequence ID" value="KAJ4392295.1"/>
    <property type="molecule type" value="Genomic_DNA"/>
</dbReference>
<name>A0A9W8YVI7_9PEZI</name>
<keyword evidence="1" id="KW-0812">Transmembrane</keyword>
<dbReference type="AlphaFoldDB" id="A0A9W8YVI7"/>
<dbReference type="Proteomes" id="UP001140453">
    <property type="component" value="Unassembled WGS sequence"/>
</dbReference>
<keyword evidence="1" id="KW-1133">Transmembrane helix</keyword>
<dbReference type="OrthoDB" id="444631at2759"/>
<proteinExistence type="predicted"/>
<keyword evidence="3" id="KW-1185">Reference proteome</keyword>
<reference evidence="2" key="1">
    <citation type="submission" date="2022-10" db="EMBL/GenBank/DDBJ databases">
        <title>Tapping the CABI collections for fungal endophytes: first genome assemblies for Collariella, Neodidymelliopsis, Ascochyta clinopodiicola, Didymella pomorum, Didymosphaeria variabile, Neocosmospora piperis and Neocucurbitaria cava.</title>
        <authorList>
            <person name="Hill R."/>
        </authorList>
    </citation>
    <scope>NUCLEOTIDE SEQUENCE</scope>
    <source>
        <strain evidence="2">IMI 355082</strain>
    </source>
</reference>
<gene>
    <name evidence="2" type="ORF">N0V93_005920</name>
</gene>
<evidence type="ECO:0000313" key="2">
    <source>
        <dbReference type="EMBL" id="KAJ4392295.1"/>
    </source>
</evidence>
<organism evidence="2 3">
    <name type="scientific">Gnomoniopsis smithogilvyi</name>
    <dbReference type="NCBI Taxonomy" id="1191159"/>
    <lineage>
        <taxon>Eukaryota</taxon>
        <taxon>Fungi</taxon>
        <taxon>Dikarya</taxon>
        <taxon>Ascomycota</taxon>
        <taxon>Pezizomycotina</taxon>
        <taxon>Sordariomycetes</taxon>
        <taxon>Sordariomycetidae</taxon>
        <taxon>Diaporthales</taxon>
        <taxon>Gnomoniaceae</taxon>
        <taxon>Gnomoniopsis</taxon>
    </lineage>
</organism>
<comment type="caution">
    <text evidence="2">The sequence shown here is derived from an EMBL/GenBank/DDBJ whole genome shotgun (WGS) entry which is preliminary data.</text>
</comment>
<sequence length="178" mass="20734">MYYILDVSAGLATPDADFVVRVIRFARIQFVVELFFYTTLFAVKLSFLLFFRRLGHRVNGQQYIWWPVFIFAWISYAVSVGDIQPKPVWTPTDTYYQRIKLRLRAISKEKSTLEKVPTVSSSPGTSVPELNVRSGLRQPDESAISYDSLEMEPEPLYLSETKFQAEIQNGWMEFQLER</sequence>
<protein>
    <submittedName>
        <fullName evidence="2">Uncharacterized protein</fullName>
    </submittedName>
</protein>
<accession>A0A9W8YVI7</accession>
<evidence type="ECO:0000313" key="3">
    <source>
        <dbReference type="Proteomes" id="UP001140453"/>
    </source>
</evidence>
<keyword evidence="1" id="KW-0472">Membrane</keyword>